<evidence type="ECO:0000313" key="2">
    <source>
        <dbReference type="Proteomes" id="UP000283655"/>
    </source>
</evidence>
<dbReference type="EMBL" id="QZDH01000069">
    <property type="protein sequence ID" value="RJL47209.1"/>
    <property type="molecule type" value="Genomic_DNA"/>
</dbReference>
<proteinExistence type="predicted"/>
<dbReference type="AlphaFoldDB" id="A0A419AR94"/>
<protein>
    <submittedName>
        <fullName evidence="1">Uncharacterized protein</fullName>
    </submittedName>
</protein>
<dbReference type="RefSeq" id="WP_119874822.1">
    <property type="nucleotide sequence ID" value="NZ_QZDH01000069.1"/>
</dbReference>
<comment type="caution">
    <text evidence="1">The sequence shown here is derived from an EMBL/GenBank/DDBJ whole genome shotgun (WGS) entry which is preliminary data.</text>
</comment>
<reference evidence="1 2" key="1">
    <citation type="submission" date="2018-09" db="EMBL/GenBank/DDBJ databases">
        <title>Phylogenetic diversity of Pectobacterium and Dickeya strains causing blackleg disease of potato in Morocco.</title>
        <authorList>
            <person name="Oulghazi S."/>
            <person name="Moumni M."/>
            <person name="Faure D."/>
        </authorList>
    </citation>
    <scope>NUCLEOTIDE SEQUENCE [LARGE SCALE GENOMIC DNA]</scope>
    <source>
        <strain evidence="1 2">S1.15.11.2D</strain>
    </source>
</reference>
<gene>
    <name evidence="1" type="ORF">D5071_19650</name>
</gene>
<dbReference type="Proteomes" id="UP000283655">
    <property type="component" value="Unassembled WGS sequence"/>
</dbReference>
<name>A0A419AR94_PECCA</name>
<evidence type="ECO:0000313" key="1">
    <source>
        <dbReference type="EMBL" id="RJL47209.1"/>
    </source>
</evidence>
<organism evidence="1 2">
    <name type="scientific">Pectobacterium carotovorum</name>
    <name type="common">Erwinia carotovora</name>
    <dbReference type="NCBI Taxonomy" id="554"/>
    <lineage>
        <taxon>Bacteria</taxon>
        <taxon>Pseudomonadati</taxon>
        <taxon>Pseudomonadota</taxon>
        <taxon>Gammaproteobacteria</taxon>
        <taxon>Enterobacterales</taxon>
        <taxon>Pectobacteriaceae</taxon>
        <taxon>Pectobacterium</taxon>
    </lineage>
</organism>
<accession>A0A419AR94</accession>
<sequence length="77" mass="8825">MKGSSNGKTRVRTLRVPHQIDAGIERQCQRSKRDYTALILDAVQIYLAQAPQADSARTMAPESVYHMNFDERFPFLK</sequence>